<comment type="caution">
    <text evidence="1">The sequence shown here is derived from an EMBL/GenBank/DDBJ whole genome shotgun (WGS) entry which is preliminary data.</text>
</comment>
<proteinExistence type="predicted"/>
<accession>A0A150SNQ6</accession>
<dbReference type="InterPro" id="IPR025455">
    <property type="entry name" value="DUF4276"/>
</dbReference>
<dbReference type="Pfam" id="PF14103">
    <property type="entry name" value="DUF4276"/>
    <property type="match status" value="1"/>
</dbReference>
<dbReference type="AlphaFoldDB" id="A0A150SNQ6"/>
<dbReference type="EMBL" id="JEMB01000764">
    <property type="protein sequence ID" value="KYF94079.1"/>
    <property type="molecule type" value="Genomic_DNA"/>
</dbReference>
<evidence type="ECO:0000313" key="1">
    <source>
        <dbReference type="EMBL" id="KYF94079.1"/>
    </source>
</evidence>
<reference evidence="1 2" key="1">
    <citation type="submission" date="2014-02" db="EMBL/GenBank/DDBJ databases">
        <title>The small core and large imbalanced accessory genome model reveals a collaborative survival strategy of Sorangium cellulosum strains in nature.</title>
        <authorList>
            <person name="Han K."/>
            <person name="Peng R."/>
            <person name="Blom J."/>
            <person name="Li Y.-Z."/>
        </authorList>
    </citation>
    <scope>NUCLEOTIDE SEQUENCE [LARGE SCALE GENOMIC DNA]</scope>
    <source>
        <strain evidence="1 2">So0011-07</strain>
    </source>
</reference>
<gene>
    <name evidence="1" type="ORF">BE17_53440</name>
</gene>
<name>A0A150SNQ6_SORCE</name>
<organism evidence="1 2">
    <name type="scientific">Sorangium cellulosum</name>
    <name type="common">Polyangium cellulosum</name>
    <dbReference type="NCBI Taxonomy" id="56"/>
    <lineage>
        <taxon>Bacteria</taxon>
        <taxon>Pseudomonadati</taxon>
        <taxon>Myxococcota</taxon>
        <taxon>Polyangia</taxon>
        <taxon>Polyangiales</taxon>
        <taxon>Polyangiaceae</taxon>
        <taxon>Sorangium</taxon>
    </lineage>
</organism>
<protein>
    <recommendedName>
        <fullName evidence="3">DUF4276 family protein</fullName>
    </recommendedName>
</protein>
<evidence type="ECO:0000313" key="2">
    <source>
        <dbReference type="Proteomes" id="UP000075635"/>
    </source>
</evidence>
<dbReference type="Proteomes" id="UP000075635">
    <property type="component" value="Unassembled WGS sequence"/>
</dbReference>
<evidence type="ECO:0008006" key="3">
    <source>
        <dbReference type="Google" id="ProtNLM"/>
    </source>
</evidence>
<sequence>MEAALQLLVPKIRPDLDFQVHAFQGISDMLDKLPARFRGYAAWLGEDQRVVVVRDEDRKDCVTLKAQIETMARNAGLAPKAPGKASFQVLTRIAVEELEAWLLGDVPALVATYPGVPLTLGHQRRYRDPDAITGGTWEALEAALQKAGHFLGGLPKIQVAREVAANMDPARNASRSFQVFRDGLRAL</sequence>